<dbReference type="SUPFAM" id="SSF101116">
    <property type="entry name" value="Flagellar export chaperone FliS"/>
    <property type="match status" value="1"/>
</dbReference>
<evidence type="ECO:0000256" key="1">
    <source>
        <dbReference type="SAM" id="MobiDB-lite"/>
    </source>
</evidence>
<keyword evidence="3" id="KW-1185">Reference proteome</keyword>
<dbReference type="EMBL" id="JBHPKH010000043">
    <property type="protein sequence ID" value="MFC1572841.1"/>
    <property type="molecule type" value="Genomic_DNA"/>
</dbReference>
<organism evidence="2 3">
    <name type="scientific">Eiseniibacteriota bacterium</name>
    <dbReference type="NCBI Taxonomy" id="2212470"/>
    <lineage>
        <taxon>Bacteria</taxon>
        <taxon>Candidatus Eiseniibacteriota</taxon>
    </lineage>
</organism>
<gene>
    <name evidence="2" type="ORF">ACFL6M_04500</name>
</gene>
<reference evidence="2 3" key="1">
    <citation type="submission" date="2024-09" db="EMBL/GenBank/DDBJ databases">
        <authorList>
            <person name="D'Angelo T."/>
        </authorList>
    </citation>
    <scope>NUCLEOTIDE SEQUENCE [LARGE SCALE GENOMIC DNA]</scope>
    <source>
        <strain evidence="2">SAG AM-320-E07</strain>
    </source>
</reference>
<accession>A0ABV6YKI1</accession>
<evidence type="ECO:0000313" key="3">
    <source>
        <dbReference type="Proteomes" id="UP001593833"/>
    </source>
</evidence>
<protein>
    <recommendedName>
        <fullName evidence="4">Flagellar protein FliS</fullName>
    </recommendedName>
</protein>
<dbReference type="InterPro" id="IPR036584">
    <property type="entry name" value="FliS_sf"/>
</dbReference>
<comment type="caution">
    <text evidence="2">The sequence shown here is derived from an EMBL/GenBank/DDBJ whole genome shotgun (WGS) entry which is preliminary data.</text>
</comment>
<dbReference type="Gene3D" id="1.20.120.340">
    <property type="entry name" value="Flagellar protein FliS"/>
    <property type="match status" value="1"/>
</dbReference>
<sequence length="124" mass="13930">MQTPGIRAYRHQQLDAMKPEQLVLVVLEQGIRACTTRDHRRARCVFEQLTAALDFDCGEVSVGLLNLYDWALQLVREGRFGEAQNILEELRTAWSRAMNEALKPEEGLQTNHPGGGELPTDLVG</sequence>
<evidence type="ECO:0008006" key="4">
    <source>
        <dbReference type="Google" id="ProtNLM"/>
    </source>
</evidence>
<proteinExistence type="predicted"/>
<feature type="region of interest" description="Disordered" evidence="1">
    <location>
        <begin position="104"/>
        <end position="124"/>
    </location>
</feature>
<dbReference type="Proteomes" id="UP001593833">
    <property type="component" value="Unassembled WGS sequence"/>
</dbReference>
<name>A0ABV6YKI1_UNCEI</name>
<evidence type="ECO:0000313" key="2">
    <source>
        <dbReference type="EMBL" id="MFC1572841.1"/>
    </source>
</evidence>